<keyword evidence="1" id="KW-1133">Transmembrane helix</keyword>
<protein>
    <recommendedName>
        <fullName evidence="4">YcxB family protein</fullName>
    </recommendedName>
</protein>
<feature type="transmembrane region" description="Helical" evidence="1">
    <location>
        <begin position="35"/>
        <end position="52"/>
    </location>
</feature>
<accession>A0ABT6V7U0</accession>
<dbReference type="RefSeq" id="WP_282715665.1">
    <property type="nucleotide sequence ID" value="NZ_JASCRZ010000001.1"/>
</dbReference>
<sequence length="175" mass="20687">MMKFEIPFDENIYRQQIELTFKIAWEKYFGETKKTAIVAVIFILLGIVILYGKGDIGGLFLILGVVSGISAIIRFNKYKEAKKTTERITIESIQKWNENPISVWEFENSYFRFEFYGGDYKINWDNFKYFNVDNQTVFFGFKENTNWYSLSESEIRKENFDKVVDFVASKIKTSD</sequence>
<dbReference type="EMBL" id="JASCRZ010000001">
    <property type="protein sequence ID" value="MDI5894293.1"/>
    <property type="molecule type" value="Genomic_DNA"/>
</dbReference>
<keyword evidence="1" id="KW-0472">Membrane</keyword>
<evidence type="ECO:0008006" key="4">
    <source>
        <dbReference type="Google" id="ProtNLM"/>
    </source>
</evidence>
<proteinExistence type="predicted"/>
<evidence type="ECO:0000256" key="1">
    <source>
        <dbReference type="SAM" id="Phobius"/>
    </source>
</evidence>
<reference evidence="2 3" key="1">
    <citation type="submission" date="2023-04" db="EMBL/GenBank/DDBJ databases">
        <title>Two novel species of Flavobacterium.</title>
        <authorList>
            <person name="Liu Q."/>
            <person name="Xin Y.-H."/>
        </authorList>
    </citation>
    <scope>NUCLEOTIDE SEQUENCE [LARGE SCALE GENOMIC DNA]</scope>
    <source>
        <strain evidence="2 3">LB1P51</strain>
    </source>
</reference>
<evidence type="ECO:0000313" key="2">
    <source>
        <dbReference type="EMBL" id="MDI5894293.1"/>
    </source>
</evidence>
<evidence type="ECO:0000313" key="3">
    <source>
        <dbReference type="Proteomes" id="UP001243403"/>
    </source>
</evidence>
<gene>
    <name evidence="2" type="ORF">QLS65_05280</name>
</gene>
<keyword evidence="1" id="KW-0812">Transmembrane</keyword>
<feature type="transmembrane region" description="Helical" evidence="1">
    <location>
        <begin position="58"/>
        <end position="75"/>
    </location>
</feature>
<organism evidence="2 3">
    <name type="scientific">Flavobacterium algoritolerans</name>
    <dbReference type="NCBI Taxonomy" id="3041254"/>
    <lineage>
        <taxon>Bacteria</taxon>
        <taxon>Pseudomonadati</taxon>
        <taxon>Bacteroidota</taxon>
        <taxon>Flavobacteriia</taxon>
        <taxon>Flavobacteriales</taxon>
        <taxon>Flavobacteriaceae</taxon>
        <taxon>Flavobacterium</taxon>
    </lineage>
</organism>
<keyword evidence="3" id="KW-1185">Reference proteome</keyword>
<dbReference type="Proteomes" id="UP001243403">
    <property type="component" value="Unassembled WGS sequence"/>
</dbReference>
<name>A0ABT6V7U0_9FLAO</name>
<comment type="caution">
    <text evidence="2">The sequence shown here is derived from an EMBL/GenBank/DDBJ whole genome shotgun (WGS) entry which is preliminary data.</text>
</comment>